<organism evidence="1 2">
    <name type="scientific">Streptomyces albidoflavus</name>
    <dbReference type="NCBI Taxonomy" id="1886"/>
    <lineage>
        <taxon>Bacteria</taxon>
        <taxon>Bacillati</taxon>
        <taxon>Actinomycetota</taxon>
        <taxon>Actinomycetes</taxon>
        <taxon>Kitasatosporales</taxon>
        <taxon>Streptomycetaceae</taxon>
        <taxon>Streptomyces</taxon>
        <taxon>Streptomyces albidoflavus group</taxon>
    </lineage>
</organism>
<reference evidence="1" key="1">
    <citation type="submission" date="2022-09" db="EMBL/GenBank/DDBJ databases">
        <title>Whole genome shotgun sequence of Streptomyces albidoflavus NBRC 12854.</title>
        <authorList>
            <person name="Komaki H."/>
            <person name="Tamura T."/>
        </authorList>
    </citation>
    <scope>NUCLEOTIDE SEQUENCE</scope>
    <source>
        <strain evidence="1">NBRC 12854</strain>
    </source>
</reference>
<dbReference type="GeneID" id="97265803"/>
<accession>A0AA37BTV6</accession>
<comment type="caution">
    <text evidence="1">The sequence shown here is derived from an EMBL/GenBank/DDBJ whole genome shotgun (WGS) entry which is preliminary data.</text>
</comment>
<dbReference type="EMBL" id="BNDZ01000003">
    <property type="protein sequence ID" value="GHI44079.1"/>
    <property type="molecule type" value="Genomic_DNA"/>
</dbReference>
<evidence type="ECO:0000313" key="1">
    <source>
        <dbReference type="EMBL" id="GHI44079.1"/>
    </source>
</evidence>
<sequence>MALLRGAGSSLRRWIGRSTAEVDEDQGEPEIGRIREAAEAADWAAVRDQLTERPESEDRTWLITAVARTANVENWIPQAVEAEPDSALPLLVAGARHVNWGWEARTGARAEHVSRDQFQVFHNRLRTAEKWLYEAAEREPQWVSPWYFLQMSGRGLQVGQTVARRRFEAAVRRHPHHLGAHQQQLQQLCDKWGGSHEEMHAFATQALRDAPAGSMLGQLVALAHIEQWLALDSGADAEYLGQPGITASLTEAAERSIWHEDFAYGQGWLQVYNTFAMAFSLTGDRDLAKLCFDGTNGIVTAFPWNYLDAADPAAAYRENRAAAGR</sequence>
<dbReference type="AlphaFoldDB" id="A0AA37BTV6"/>
<evidence type="ECO:0008006" key="3">
    <source>
        <dbReference type="Google" id="ProtNLM"/>
    </source>
</evidence>
<protein>
    <recommendedName>
        <fullName evidence="3">DUF4034 domain-containing protein</fullName>
    </recommendedName>
</protein>
<evidence type="ECO:0000313" key="2">
    <source>
        <dbReference type="Proteomes" id="UP001051844"/>
    </source>
</evidence>
<dbReference type="Proteomes" id="UP001051844">
    <property type="component" value="Unassembled WGS sequence"/>
</dbReference>
<name>A0AA37BTV6_9ACTN</name>
<dbReference type="RefSeq" id="WP_008415332.1">
    <property type="nucleotide sequence ID" value="NZ_BNDZ01000003.1"/>
</dbReference>
<gene>
    <name evidence="1" type="ORF">ScoT_02530</name>
</gene>
<proteinExistence type="predicted"/>